<feature type="binding site" evidence="11">
    <location>
        <position position="67"/>
    </location>
    <ligand>
        <name>Ca(2+)</name>
        <dbReference type="ChEBI" id="CHEBI:29108"/>
        <label>1</label>
    </ligand>
</feature>
<evidence type="ECO:0000256" key="2">
    <source>
        <dbReference type="ARBA" id="ARBA00001970"/>
    </source>
</evidence>
<dbReference type="GO" id="GO:0046872">
    <property type="term" value="F:metal ion binding"/>
    <property type="evidence" value="ECO:0007669"/>
    <property type="project" value="UniProtKB-KW"/>
</dbReference>
<evidence type="ECO:0000256" key="11">
    <source>
        <dbReference type="PIRSR" id="PIRSR600823-3"/>
    </source>
</evidence>
<dbReference type="InterPro" id="IPR000823">
    <property type="entry name" value="Peroxidase_pln"/>
</dbReference>
<evidence type="ECO:0000256" key="5">
    <source>
        <dbReference type="ARBA" id="ARBA00022559"/>
    </source>
</evidence>
<evidence type="ECO:0000256" key="12">
    <source>
        <dbReference type="PIRSR" id="PIRSR600823-4"/>
    </source>
</evidence>
<dbReference type="PANTHER" id="PTHR31517:SF17">
    <property type="entry name" value="PEROXIDASE 6"/>
    <property type="match status" value="1"/>
</dbReference>
<dbReference type="EC" id="1.11.1.7" evidence="4"/>
<feature type="binding site" evidence="11">
    <location>
        <position position="55"/>
    </location>
    <ligand>
        <name>Ca(2+)</name>
        <dbReference type="ChEBI" id="CHEBI:29108"/>
        <label>1</label>
    </ligand>
</feature>
<evidence type="ECO:0000256" key="6">
    <source>
        <dbReference type="ARBA" id="ARBA00022617"/>
    </source>
</evidence>
<keyword evidence="13" id="KW-1015">Disulfide bond</keyword>
<feature type="site" description="Transition state stabilizer" evidence="12">
    <location>
        <position position="41"/>
    </location>
</feature>
<evidence type="ECO:0000313" key="19">
    <source>
        <dbReference type="Proteomes" id="UP001497516"/>
    </source>
</evidence>
<evidence type="ECO:0000259" key="17">
    <source>
        <dbReference type="PROSITE" id="PS50873"/>
    </source>
</evidence>
<feature type="active site" description="Proton acceptor" evidence="10">
    <location>
        <position position="45"/>
    </location>
</feature>
<reference evidence="18 19" key="1">
    <citation type="submission" date="2024-04" db="EMBL/GenBank/DDBJ databases">
        <authorList>
            <person name="Fracassetti M."/>
        </authorList>
    </citation>
    <scope>NUCLEOTIDE SEQUENCE [LARGE SCALE GENOMIC DNA]</scope>
</reference>
<evidence type="ECO:0000256" key="14">
    <source>
        <dbReference type="RuleBase" id="RU004241"/>
    </source>
</evidence>
<comment type="function">
    <text evidence="3">Removal of H(2)O(2), oxidation of toxic reductants, biosynthesis and degradation of lignin, suberization, auxin catabolism, response to environmental stresses such as wounding, pathogen attack and oxidative stress. These functions might be dependent on each isozyme/isoform in each plant tissue.</text>
</comment>
<keyword evidence="9" id="KW-0408">Iron</keyword>
<feature type="binding site" evidence="11">
    <location>
        <position position="53"/>
    </location>
    <ligand>
        <name>Ca(2+)</name>
        <dbReference type="ChEBI" id="CHEBI:29108"/>
        <label>1</label>
    </ligand>
</feature>
<keyword evidence="7 11" id="KW-0479">Metal-binding</keyword>
<dbReference type="PROSITE" id="PS00436">
    <property type="entry name" value="PEROXIDASE_2"/>
    <property type="match status" value="1"/>
</dbReference>
<dbReference type="SUPFAM" id="SSF48113">
    <property type="entry name" value="Heme-dependent peroxidases"/>
    <property type="match status" value="1"/>
</dbReference>
<evidence type="ECO:0000256" key="1">
    <source>
        <dbReference type="ARBA" id="ARBA00000189"/>
    </source>
</evidence>
<dbReference type="GO" id="GO:0140825">
    <property type="term" value="F:lactoperoxidase activity"/>
    <property type="evidence" value="ECO:0007669"/>
    <property type="project" value="UniProtKB-EC"/>
</dbReference>
<evidence type="ECO:0000256" key="3">
    <source>
        <dbReference type="ARBA" id="ARBA00002322"/>
    </source>
</evidence>
<dbReference type="InterPro" id="IPR019794">
    <property type="entry name" value="Peroxidases_AS"/>
</dbReference>
<proteinExistence type="inferred from homology"/>
<keyword evidence="16" id="KW-0812">Transmembrane</keyword>
<feature type="transmembrane region" description="Helical" evidence="16">
    <location>
        <begin position="6"/>
        <end position="25"/>
    </location>
</feature>
<dbReference type="GO" id="GO:0006979">
    <property type="term" value="P:response to oxidative stress"/>
    <property type="evidence" value="ECO:0007669"/>
    <property type="project" value="InterPro"/>
</dbReference>
<sequence>MATPPPWPTSLLVFLSSVFLYLAAVSEKQNKSPTIAAGTLRLYFHDCFAKGCDGSALISSTAFNMAEREVQRESRRQMRRGWRRGSGGKVDGEKDDDAEAEARWTATQRWRREGRQSGGGGEVDEGGRVLLRSRV</sequence>
<dbReference type="GO" id="GO:0020037">
    <property type="term" value="F:heme binding"/>
    <property type="evidence" value="ECO:0007669"/>
    <property type="project" value="InterPro"/>
</dbReference>
<feature type="binding site" evidence="11">
    <location>
        <position position="46"/>
    </location>
    <ligand>
        <name>Ca(2+)</name>
        <dbReference type="ChEBI" id="CHEBI:29108"/>
        <label>1</label>
    </ligand>
</feature>
<keyword evidence="19" id="KW-1185">Reference proteome</keyword>
<evidence type="ECO:0000313" key="18">
    <source>
        <dbReference type="EMBL" id="CAL1394825.1"/>
    </source>
</evidence>
<protein>
    <recommendedName>
        <fullName evidence="4">peroxidase</fullName>
        <ecNumber evidence="4">1.11.1.7</ecNumber>
    </recommendedName>
</protein>
<dbReference type="Pfam" id="PF00141">
    <property type="entry name" value="peroxidase"/>
    <property type="match status" value="1"/>
</dbReference>
<feature type="disulfide bond" evidence="13">
    <location>
        <begin position="47"/>
        <end position="52"/>
    </location>
</feature>
<comment type="similarity">
    <text evidence="14">Belongs to the peroxidase family.</text>
</comment>
<keyword evidence="16" id="KW-1133">Transmembrane helix</keyword>
<accession>A0AAV2FAW7</accession>
<evidence type="ECO:0000256" key="16">
    <source>
        <dbReference type="SAM" id="Phobius"/>
    </source>
</evidence>
<dbReference type="InterPro" id="IPR002016">
    <property type="entry name" value="Haem_peroxidase"/>
</dbReference>
<name>A0AAV2FAW7_9ROSI</name>
<evidence type="ECO:0000256" key="4">
    <source>
        <dbReference type="ARBA" id="ARBA00012313"/>
    </source>
</evidence>
<feature type="region of interest" description="Disordered" evidence="15">
    <location>
        <begin position="68"/>
        <end position="135"/>
    </location>
</feature>
<evidence type="ECO:0000256" key="15">
    <source>
        <dbReference type="SAM" id="MobiDB-lite"/>
    </source>
</evidence>
<evidence type="ECO:0000256" key="9">
    <source>
        <dbReference type="ARBA" id="ARBA00023004"/>
    </source>
</evidence>
<feature type="domain" description="Plant heme peroxidase family profile" evidence="17">
    <location>
        <begin position="24"/>
        <end position="82"/>
    </location>
</feature>
<dbReference type="PANTHER" id="PTHR31517">
    <property type="match status" value="1"/>
</dbReference>
<comment type="cofactor">
    <cofactor evidence="2">
        <name>heme b</name>
        <dbReference type="ChEBI" id="CHEBI:60344"/>
    </cofactor>
</comment>
<feature type="binding site" evidence="11">
    <location>
        <position position="51"/>
    </location>
    <ligand>
        <name>Ca(2+)</name>
        <dbReference type="ChEBI" id="CHEBI:29108"/>
        <label>1</label>
    </ligand>
</feature>
<dbReference type="Proteomes" id="UP001497516">
    <property type="component" value="Chromosome 6"/>
</dbReference>
<gene>
    <name evidence="18" type="ORF">LTRI10_LOCUS35303</name>
</gene>
<keyword evidence="5" id="KW-0575">Peroxidase</keyword>
<evidence type="ECO:0000256" key="13">
    <source>
        <dbReference type="PIRSR" id="PIRSR600823-5"/>
    </source>
</evidence>
<comment type="cofactor">
    <cofactor evidence="11">
        <name>Ca(2+)</name>
        <dbReference type="ChEBI" id="CHEBI:29108"/>
    </cofactor>
    <text evidence="11">Binds 2 calcium ions per subunit.</text>
</comment>
<organism evidence="18 19">
    <name type="scientific">Linum trigynum</name>
    <dbReference type="NCBI Taxonomy" id="586398"/>
    <lineage>
        <taxon>Eukaryota</taxon>
        <taxon>Viridiplantae</taxon>
        <taxon>Streptophyta</taxon>
        <taxon>Embryophyta</taxon>
        <taxon>Tracheophyta</taxon>
        <taxon>Spermatophyta</taxon>
        <taxon>Magnoliopsida</taxon>
        <taxon>eudicotyledons</taxon>
        <taxon>Gunneridae</taxon>
        <taxon>Pentapetalae</taxon>
        <taxon>rosids</taxon>
        <taxon>fabids</taxon>
        <taxon>Malpighiales</taxon>
        <taxon>Linaceae</taxon>
        <taxon>Linum</taxon>
    </lineage>
</organism>
<keyword evidence="8" id="KW-0560">Oxidoreductase</keyword>
<comment type="catalytic activity">
    <reaction evidence="1">
        <text>2 a phenolic donor + H2O2 = 2 a phenolic radical donor + 2 H2O</text>
        <dbReference type="Rhea" id="RHEA:56136"/>
        <dbReference type="ChEBI" id="CHEBI:15377"/>
        <dbReference type="ChEBI" id="CHEBI:16240"/>
        <dbReference type="ChEBI" id="CHEBI:139520"/>
        <dbReference type="ChEBI" id="CHEBI:139521"/>
        <dbReference type="EC" id="1.11.1.7"/>
    </reaction>
</comment>
<evidence type="ECO:0000256" key="7">
    <source>
        <dbReference type="ARBA" id="ARBA00022723"/>
    </source>
</evidence>
<dbReference type="InterPro" id="IPR010255">
    <property type="entry name" value="Haem_peroxidase_sf"/>
</dbReference>
<dbReference type="AlphaFoldDB" id="A0AAV2FAW7"/>
<dbReference type="Gene3D" id="1.10.520.10">
    <property type="match status" value="1"/>
</dbReference>
<keyword evidence="6" id="KW-0349">Heme</keyword>
<keyword evidence="16" id="KW-0472">Membrane</keyword>
<dbReference type="PROSITE" id="PS50873">
    <property type="entry name" value="PEROXIDASE_4"/>
    <property type="match status" value="1"/>
</dbReference>
<dbReference type="EMBL" id="OZ034819">
    <property type="protein sequence ID" value="CAL1394825.1"/>
    <property type="molecule type" value="Genomic_DNA"/>
</dbReference>
<evidence type="ECO:0000256" key="10">
    <source>
        <dbReference type="PIRSR" id="PIRSR600823-1"/>
    </source>
</evidence>
<keyword evidence="11" id="KW-0106">Calcium</keyword>
<evidence type="ECO:0000256" key="8">
    <source>
        <dbReference type="ARBA" id="ARBA00023002"/>
    </source>
</evidence>